<feature type="domain" description="N-acetyltransferase" evidence="1">
    <location>
        <begin position="20"/>
        <end position="173"/>
    </location>
</feature>
<reference evidence="2" key="1">
    <citation type="journal article" date="2014" name="Int. J. Syst. Evol. Microbiol.">
        <title>Complete genome sequence of Corynebacterium casei LMG S-19264T (=DSM 44701T), isolated from a smear-ripened cheese.</title>
        <authorList>
            <consortium name="US DOE Joint Genome Institute (JGI-PGF)"/>
            <person name="Walter F."/>
            <person name="Albersmeier A."/>
            <person name="Kalinowski J."/>
            <person name="Ruckert C."/>
        </authorList>
    </citation>
    <scope>NUCLEOTIDE SEQUENCE</scope>
    <source>
        <strain evidence="2">JCM 4518</strain>
    </source>
</reference>
<sequence length="183" mass="20230">MNAPDAAVLHVPETPDRPALVLRPWRTEDIAGLIEACRDPVLRRWTTTAVDDEADGERWVETQRQGWASGTRLAFAVLSPRGRLLGHAVLKRNDPGGPAGEVGYWTTARARGRGVAPRALEALTHWSFTTFDGLERLELLHQTDNTASCRVAQKTRYPLDHVLPAAPPAYLRDGHVHVRHAGD</sequence>
<dbReference type="InterPro" id="IPR000182">
    <property type="entry name" value="GNAT_dom"/>
</dbReference>
<dbReference type="GO" id="GO:0008999">
    <property type="term" value="F:protein-N-terminal-alanine acetyltransferase activity"/>
    <property type="evidence" value="ECO:0007669"/>
    <property type="project" value="TreeGrafter"/>
</dbReference>
<proteinExistence type="predicted"/>
<reference evidence="2" key="2">
    <citation type="submission" date="2020-09" db="EMBL/GenBank/DDBJ databases">
        <authorList>
            <person name="Sun Q."/>
            <person name="Ohkuma M."/>
        </authorList>
    </citation>
    <scope>NUCLEOTIDE SEQUENCE</scope>
    <source>
        <strain evidence="2">JCM 4518</strain>
    </source>
</reference>
<dbReference type="Proteomes" id="UP000644020">
    <property type="component" value="Unassembled WGS sequence"/>
</dbReference>
<dbReference type="RefSeq" id="WP_189974686.1">
    <property type="nucleotide sequence ID" value="NZ_BMUL01000001.1"/>
</dbReference>
<dbReference type="SUPFAM" id="SSF55729">
    <property type="entry name" value="Acyl-CoA N-acyltransferases (Nat)"/>
    <property type="match status" value="1"/>
</dbReference>
<organism evidence="2 3">
    <name type="scientific">Streptomyces termitum</name>
    <dbReference type="NCBI Taxonomy" id="67368"/>
    <lineage>
        <taxon>Bacteria</taxon>
        <taxon>Bacillati</taxon>
        <taxon>Actinomycetota</taxon>
        <taxon>Actinomycetes</taxon>
        <taxon>Kitasatosporales</taxon>
        <taxon>Streptomycetaceae</taxon>
        <taxon>Streptomyces</taxon>
    </lineage>
</organism>
<accession>A0A918SQ81</accession>
<comment type="caution">
    <text evidence="2">The sequence shown here is derived from an EMBL/GenBank/DDBJ whole genome shotgun (WGS) entry which is preliminary data.</text>
</comment>
<dbReference type="Gene3D" id="3.40.630.30">
    <property type="match status" value="1"/>
</dbReference>
<dbReference type="GO" id="GO:1990189">
    <property type="term" value="F:protein N-terminal-serine acetyltransferase activity"/>
    <property type="evidence" value="ECO:0007669"/>
    <property type="project" value="TreeGrafter"/>
</dbReference>
<dbReference type="GO" id="GO:0005737">
    <property type="term" value="C:cytoplasm"/>
    <property type="evidence" value="ECO:0007669"/>
    <property type="project" value="TreeGrafter"/>
</dbReference>
<evidence type="ECO:0000313" key="3">
    <source>
        <dbReference type="Proteomes" id="UP000644020"/>
    </source>
</evidence>
<gene>
    <name evidence="2" type="ORF">GCM10010305_03820</name>
</gene>
<dbReference type="InterPro" id="IPR051908">
    <property type="entry name" value="Ribosomal_N-acetyltransferase"/>
</dbReference>
<dbReference type="PANTHER" id="PTHR43441">
    <property type="entry name" value="RIBOSOMAL-PROTEIN-SERINE ACETYLTRANSFERASE"/>
    <property type="match status" value="1"/>
</dbReference>
<dbReference type="PANTHER" id="PTHR43441:SF10">
    <property type="entry name" value="ACETYLTRANSFERASE"/>
    <property type="match status" value="1"/>
</dbReference>
<evidence type="ECO:0000313" key="2">
    <source>
        <dbReference type="EMBL" id="GHA65352.1"/>
    </source>
</evidence>
<protein>
    <submittedName>
        <fullName evidence="2">Acetyltransferase</fullName>
    </submittedName>
</protein>
<dbReference type="AlphaFoldDB" id="A0A918SQ81"/>
<dbReference type="EMBL" id="BMUL01000001">
    <property type="protein sequence ID" value="GHA65352.1"/>
    <property type="molecule type" value="Genomic_DNA"/>
</dbReference>
<dbReference type="Pfam" id="PF13302">
    <property type="entry name" value="Acetyltransf_3"/>
    <property type="match status" value="1"/>
</dbReference>
<dbReference type="InterPro" id="IPR016181">
    <property type="entry name" value="Acyl_CoA_acyltransferase"/>
</dbReference>
<name>A0A918SQ81_9ACTN</name>
<keyword evidence="3" id="KW-1185">Reference proteome</keyword>
<dbReference type="PROSITE" id="PS51186">
    <property type="entry name" value="GNAT"/>
    <property type="match status" value="1"/>
</dbReference>
<evidence type="ECO:0000259" key="1">
    <source>
        <dbReference type="PROSITE" id="PS51186"/>
    </source>
</evidence>